<dbReference type="eggNOG" id="COG2350">
    <property type="taxonomic scope" value="Bacteria"/>
</dbReference>
<dbReference type="PANTHER" id="PTHR33606">
    <property type="entry name" value="PROTEIN YCII"/>
    <property type="match status" value="1"/>
</dbReference>
<name>W1N6V6_9GAMM</name>
<comment type="similarity">
    <text evidence="1">Belongs to the YciI family.</text>
</comment>
<dbReference type="Proteomes" id="UP000019113">
    <property type="component" value="Unassembled WGS sequence"/>
</dbReference>
<dbReference type="KEGG" id="hhu:AR456_20175"/>
<feature type="domain" description="YCII-related" evidence="2">
    <location>
        <begin position="7"/>
        <end position="90"/>
    </location>
</feature>
<dbReference type="OrthoDB" id="9797014at2"/>
<dbReference type="Pfam" id="PF03795">
    <property type="entry name" value="YCII"/>
    <property type="match status" value="1"/>
</dbReference>
<accession>W1N6V6</accession>
<keyword evidence="4" id="KW-1185">Reference proteome</keyword>
<evidence type="ECO:0000313" key="3">
    <source>
        <dbReference type="EMBL" id="ERL50886.1"/>
    </source>
</evidence>
<gene>
    <name evidence="3" type="ORF">BJB45_20015</name>
</gene>
<reference evidence="3 4" key="1">
    <citation type="submission" date="2013-08" db="EMBL/GenBank/DDBJ databases">
        <title>draft genome of Halomonas huanghegensis, strain BJGMM-B45T.</title>
        <authorList>
            <person name="Miao C."/>
            <person name="Wan Y."/>
            <person name="Jin W."/>
        </authorList>
    </citation>
    <scope>NUCLEOTIDE SEQUENCE [LARGE SCALE GENOMIC DNA]</scope>
    <source>
        <strain evidence="3 4">BJGMM-B45</strain>
    </source>
</reference>
<organism evidence="3 4">
    <name type="scientific">Halomonas huangheensis</name>
    <dbReference type="NCBI Taxonomy" id="1178482"/>
    <lineage>
        <taxon>Bacteria</taxon>
        <taxon>Pseudomonadati</taxon>
        <taxon>Pseudomonadota</taxon>
        <taxon>Gammaproteobacteria</taxon>
        <taxon>Oceanospirillales</taxon>
        <taxon>Halomonadaceae</taxon>
        <taxon>Halomonas</taxon>
    </lineage>
</organism>
<dbReference type="PANTHER" id="PTHR33606:SF3">
    <property type="entry name" value="PROTEIN YCII"/>
    <property type="match status" value="1"/>
</dbReference>
<dbReference type="Gene3D" id="3.30.70.1060">
    <property type="entry name" value="Dimeric alpha+beta barrel"/>
    <property type="match status" value="1"/>
</dbReference>
<dbReference type="InterPro" id="IPR005545">
    <property type="entry name" value="YCII"/>
</dbReference>
<dbReference type="AlphaFoldDB" id="W1N6V6"/>
<protein>
    <recommendedName>
        <fullName evidence="2">YCII-related domain-containing protein</fullName>
    </recommendedName>
</protein>
<dbReference type="PATRIC" id="fig|1178482.3.peg.2455"/>
<comment type="caution">
    <text evidence="3">The sequence shown here is derived from an EMBL/GenBank/DDBJ whole genome shotgun (WGS) entry which is preliminary data.</text>
</comment>
<proteinExistence type="inferred from homology"/>
<dbReference type="EMBL" id="AVBC01000035">
    <property type="protein sequence ID" value="ERL50886.1"/>
    <property type="molecule type" value="Genomic_DNA"/>
</dbReference>
<dbReference type="InterPro" id="IPR051807">
    <property type="entry name" value="Sec-metab_biosynth-assoc"/>
</dbReference>
<evidence type="ECO:0000259" key="2">
    <source>
        <dbReference type="Pfam" id="PF03795"/>
    </source>
</evidence>
<dbReference type="RefSeq" id="WP_021819410.1">
    <property type="nucleotide sequence ID" value="NZ_AVBC01000035.1"/>
</dbReference>
<sequence length="98" mass="11181">MQQYALVAYDYTDDGALDRRLACREAHLEGIRELVRLGNFISGGAIVDDEGKMIGSNVHCQFDNRSELDAWLERDPYVTQKVWEHIEIRTVKLVDLGA</sequence>
<dbReference type="SUPFAM" id="SSF54909">
    <property type="entry name" value="Dimeric alpha+beta barrel"/>
    <property type="match status" value="1"/>
</dbReference>
<dbReference type="STRING" id="1178482.AR456_20175"/>
<evidence type="ECO:0000256" key="1">
    <source>
        <dbReference type="ARBA" id="ARBA00007689"/>
    </source>
</evidence>
<dbReference type="InterPro" id="IPR011008">
    <property type="entry name" value="Dimeric_a/b-barrel"/>
</dbReference>
<evidence type="ECO:0000313" key="4">
    <source>
        <dbReference type="Proteomes" id="UP000019113"/>
    </source>
</evidence>